<dbReference type="EMBL" id="JBHMAG010000003">
    <property type="protein sequence ID" value="MFB9750545.1"/>
    <property type="molecule type" value="Genomic_DNA"/>
</dbReference>
<name>A0ABV5VQW2_9BACL</name>
<dbReference type="Proteomes" id="UP001589619">
    <property type="component" value="Unassembled WGS sequence"/>
</dbReference>
<keyword evidence="1" id="KW-0472">Membrane</keyword>
<dbReference type="Pfam" id="PF06898">
    <property type="entry name" value="YqfD"/>
    <property type="match status" value="1"/>
</dbReference>
<sequence length="394" mass="44834">MKSTMFNMLRGFVRIELRGRKLEKLLNALISNRYAVWDIRRLGDEAVELHIVIRDFFRLRPLLKETGTRLRVKERFGLPFKLDKLGRRKTFIVGIVCFFAAIYILSMLVWRVDVEGNDKILRSSVVQAAKEQGIYRFQWKFRLSDTDTLSRQLMNKLPGSAWVGVDVQGTRIRIKIVESARPDNRELMSPRHLVASKNALVTQILAEKGKPLVKVNANVNKGDILISGYIGDEANKQTVVAQGTVRGIVWEEAGVEIPLTLKHKVYTGETKTRSYLVLGSRGLQVSGFGETPFSQYETIPELKTVHWRKWALPFGWLTEKQLESRLEETALDPQDAEKMALAQARAEIVTAAGPDAVWRGEKIILHEKSDNGKVYMKVLFEIEQPIAVEQPIVP</sequence>
<proteinExistence type="predicted"/>
<organism evidence="2 3">
    <name type="scientific">Paenibacillus hodogayensis</name>
    <dbReference type="NCBI Taxonomy" id="279208"/>
    <lineage>
        <taxon>Bacteria</taxon>
        <taxon>Bacillati</taxon>
        <taxon>Bacillota</taxon>
        <taxon>Bacilli</taxon>
        <taxon>Bacillales</taxon>
        <taxon>Paenibacillaceae</taxon>
        <taxon>Paenibacillus</taxon>
    </lineage>
</organism>
<keyword evidence="1" id="KW-0812">Transmembrane</keyword>
<accession>A0ABV5VQW2</accession>
<comment type="caution">
    <text evidence="2">The sequence shown here is derived from an EMBL/GenBank/DDBJ whole genome shotgun (WGS) entry which is preliminary data.</text>
</comment>
<evidence type="ECO:0000256" key="1">
    <source>
        <dbReference type="SAM" id="Phobius"/>
    </source>
</evidence>
<dbReference type="InterPro" id="IPR010690">
    <property type="entry name" value="YqfD"/>
</dbReference>
<keyword evidence="1" id="KW-1133">Transmembrane helix</keyword>
<feature type="transmembrane region" description="Helical" evidence="1">
    <location>
        <begin position="91"/>
        <end position="110"/>
    </location>
</feature>
<dbReference type="RefSeq" id="WP_344906862.1">
    <property type="nucleotide sequence ID" value="NZ_BAAAYO010000005.1"/>
</dbReference>
<evidence type="ECO:0000313" key="2">
    <source>
        <dbReference type="EMBL" id="MFB9750545.1"/>
    </source>
</evidence>
<evidence type="ECO:0000313" key="3">
    <source>
        <dbReference type="Proteomes" id="UP001589619"/>
    </source>
</evidence>
<keyword evidence="3" id="KW-1185">Reference proteome</keyword>
<protein>
    <submittedName>
        <fullName evidence="2">Sporulation protein YqfD</fullName>
    </submittedName>
</protein>
<dbReference type="NCBIfam" id="TIGR02876">
    <property type="entry name" value="spore_yqfD"/>
    <property type="match status" value="1"/>
</dbReference>
<dbReference type="PIRSF" id="PIRSF029895">
    <property type="entry name" value="SpoIV"/>
    <property type="match status" value="1"/>
</dbReference>
<reference evidence="2 3" key="1">
    <citation type="submission" date="2024-09" db="EMBL/GenBank/DDBJ databases">
        <authorList>
            <person name="Sun Q."/>
            <person name="Mori K."/>
        </authorList>
    </citation>
    <scope>NUCLEOTIDE SEQUENCE [LARGE SCALE GENOMIC DNA]</scope>
    <source>
        <strain evidence="2 3">JCM 12520</strain>
    </source>
</reference>
<gene>
    <name evidence="2" type="primary">yqfD</name>
    <name evidence="2" type="ORF">ACFFNY_03085</name>
</gene>